<dbReference type="GO" id="GO:0005737">
    <property type="term" value="C:cytoplasm"/>
    <property type="evidence" value="ECO:0007669"/>
    <property type="project" value="TreeGrafter"/>
</dbReference>
<dbReference type="Pfam" id="PF02423">
    <property type="entry name" value="OCD_Mu_crystall"/>
    <property type="match status" value="1"/>
</dbReference>
<evidence type="ECO:0000256" key="1">
    <source>
        <dbReference type="ARBA" id="ARBA00008903"/>
    </source>
</evidence>
<dbReference type="AlphaFoldDB" id="A0AAE3VK12"/>
<comment type="similarity">
    <text evidence="1">Belongs to the ornithine cyclodeaminase/mu-crystallin family.</text>
</comment>
<protein>
    <submittedName>
        <fullName evidence="2">Ornithine cyclodeaminase</fullName>
        <ecNumber evidence="2">4.3.1.12</ecNumber>
    </submittedName>
</protein>
<dbReference type="InterPro" id="IPR023401">
    <property type="entry name" value="ODC_N"/>
</dbReference>
<dbReference type="EMBL" id="JAUSUL010000001">
    <property type="protein sequence ID" value="MDQ0313609.1"/>
    <property type="molecule type" value="Genomic_DNA"/>
</dbReference>
<name>A0AAE3VK12_9HYPH</name>
<dbReference type="Proteomes" id="UP001229244">
    <property type="component" value="Unassembled WGS sequence"/>
</dbReference>
<dbReference type="GO" id="GO:0016491">
    <property type="term" value="F:oxidoreductase activity"/>
    <property type="evidence" value="ECO:0007669"/>
    <property type="project" value="UniProtKB-ARBA"/>
</dbReference>
<reference evidence="2" key="1">
    <citation type="submission" date="2023-07" db="EMBL/GenBank/DDBJ databases">
        <title>Genomic Encyclopedia of Type Strains, Phase IV (KMG-IV): sequencing the most valuable type-strain genomes for metagenomic binning, comparative biology and taxonomic classification.</title>
        <authorList>
            <person name="Goeker M."/>
        </authorList>
    </citation>
    <scope>NUCLEOTIDE SEQUENCE</scope>
    <source>
        <strain evidence="2">DSM 21202</strain>
    </source>
</reference>
<sequence length="326" mass="33534">MIVLSETDIAGLLPMTAAIDIVADAMITVSNGGATLPLRTIMPVGGANKLGMMPGAMTDPATYGIKLVCLFPDNPASGYSSHQGAMVLFEPEHGAAVAMMNAGHLTAVRTAAASGVATRALARADASVLAIVGTGEQAVHHLDAMAAVRPIREVRVVGRRAERAEAFVAEARARHPALAFSAGTDVRAAVDGAHIVCTVTSSETPVLFGDWIGPGTHVNAVGASVPVKTEIDTALAAKSALFADYRPSLFAQAGEVIEAIKTGLFGEDHVRAEIGEVLAGTAPGRTGDDEITLYRSLGIAAQDLACADFCYRQAQARGIGVEAPLD</sequence>
<dbReference type="Gene3D" id="3.30.1780.10">
    <property type="entry name" value="ornithine cyclodeaminase, domain 1"/>
    <property type="match status" value="1"/>
</dbReference>
<dbReference type="GO" id="GO:0008473">
    <property type="term" value="F:ornithine cyclodeaminase activity"/>
    <property type="evidence" value="ECO:0007669"/>
    <property type="project" value="UniProtKB-EC"/>
</dbReference>
<keyword evidence="3" id="KW-1185">Reference proteome</keyword>
<keyword evidence="2" id="KW-0456">Lyase</keyword>
<evidence type="ECO:0000313" key="2">
    <source>
        <dbReference type="EMBL" id="MDQ0313609.1"/>
    </source>
</evidence>
<dbReference type="InterPro" id="IPR036291">
    <property type="entry name" value="NAD(P)-bd_dom_sf"/>
</dbReference>
<dbReference type="PANTHER" id="PTHR13812">
    <property type="entry name" value="KETIMINE REDUCTASE MU-CRYSTALLIN"/>
    <property type="match status" value="1"/>
</dbReference>
<dbReference type="SUPFAM" id="SSF51735">
    <property type="entry name" value="NAD(P)-binding Rossmann-fold domains"/>
    <property type="match status" value="1"/>
</dbReference>
<gene>
    <name evidence="2" type="ORF">J2S73_000046</name>
</gene>
<dbReference type="PANTHER" id="PTHR13812:SF19">
    <property type="entry name" value="KETIMINE REDUCTASE MU-CRYSTALLIN"/>
    <property type="match status" value="1"/>
</dbReference>
<dbReference type="EC" id="4.3.1.12" evidence="2"/>
<dbReference type="GO" id="GO:0019752">
    <property type="term" value="P:carboxylic acid metabolic process"/>
    <property type="evidence" value="ECO:0007669"/>
    <property type="project" value="UniProtKB-ARBA"/>
</dbReference>
<comment type="caution">
    <text evidence="2">The sequence shown here is derived from an EMBL/GenBank/DDBJ whole genome shotgun (WGS) entry which is preliminary data.</text>
</comment>
<accession>A0AAE3VK12</accession>
<dbReference type="Gene3D" id="3.40.50.720">
    <property type="entry name" value="NAD(P)-binding Rossmann-like Domain"/>
    <property type="match status" value="1"/>
</dbReference>
<proteinExistence type="inferred from homology"/>
<dbReference type="RefSeq" id="WP_306883411.1">
    <property type="nucleotide sequence ID" value="NZ_JAUSUL010000001.1"/>
</dbReference>
<evidence type="ECO:0000313" key="3">
    <source>
        <dbReference type="Proteomes" id="UP001229244"/>
    </source>
</evidence>
<dbReference type="InterPro" id="IPR003462">
    <property type="entry name" value="ODC_Mu_crystall"/>
</dbReference>
<dbReference type="PIRSF" id="PIRSF001439">
    <property type="entry name" value="CryM"/>
    <property type="match status" value="1"/>
</dbReference>
<dbReference type="FunFam" id="3.40.50.720:FF:000311">
    <property type="entry name" value="Ornithine cyclodeaminase"/>
    <property type="match status" value="1"/>
</dbReference>
<organism evidence="2 3">
    <name type="scientific">Amorphus orientalis</name>
    <dbReference type="NCBI Taxonomy" id="649198"/>
    <lineage>
        <taxon>Bacteria</taxon>
        <taxon>Pseudomonadati</taxon>
        <taxon>Pseudomonadota</taxon>
        <taxon>Alphaproteobacteria</taxon>
        <taxon>Hyphomicrobiales</taxon>
        <taxon>Amorphaceae</taxon>
        <taxon>Amorphus</taxon>
    </lineage>
</organism>